<evidence type="ECO:0000313" key="5">
    <source>
        <dbReference type="Proteomes" id="UP000215509"/>
    </source>
</evidence>
<organism evidence="4 5">
    <name type="scientific">Paenibacillus rigui</name>
    <dbReference type="NCBI Taxonomy" id="554312"/>
    <lineage>
        <taxon>Bacteria</taxon>
        <taxon>Bacillati</taxon>
        <taxon>Bacillota</taxon>
        <taxon>Bacilli</taxon>
        <taxon>Bacillales</taxon>
        <taxon>Paenibacillaceae</taxon>
        <taxon>Paenibacillus</taxon>
    </lineage>
</organism>
<protein>
    <submittedName>
        <fullName evidence="4">Damage-inducible protein DinB</fullName>
    </submittedName>
</protein>
<dbReference type="AlphaFoldDB" id="A0A229UQN2"/>
<dbReference type="InterPro" id="IPR034660">
    <property type="entry name" value="DinB/YfiT-like"/>
</dbReference>
<feature type="binding site" evidence="3">
    <location>
        <position position="51"/>
    </location>
    <ligand>
        <name>a divalent metal cation</name>
        <dbReference type="ChEBI" id="CHEBI:60240"/>
    </ligand>
</feature>
<comment type="similarity">
    <text evidence="1">Belongs to the DinB family.</text>
</comment>
<keyword evidence="2 3" id="KW-0479">Metal-binding</keyword>
<accession>A0A229UQN2</accession>
<evidence type="ECO:0000256" key="3">
    <source>
        <dbReference type="PIRSR" id="PIRSR607837-1"/>
    </source>
</evidence>
<evidence type="ECO:0000313" key="4">
    <source>
        <dbReference type="EMBL" id="OXM85724.1"/>
    </source>
</evidence>
<dbReference type="GO" id="GO:0046872">
    <property type="term" value="F:metal ion binding"/>
    <property type="evidence" value="ECO:0007669"/>
    <property type="project" value="UniProtKB-KW"/>
</dbReference>
<evidence type="ECO:0000256" key="1">
    <source>
        <dbReference type="ARBA" id="ARBA00008635"/>
    </source>
</evidence>
<feature type="binding site" evidence="3">
    <location>
        <position position="140"/>
    </location>
    <ligand>
        <name>a divalent metal cation</name>
        <dbReference type="ChEBI" id="CHEBI:60240"/>
    </ligand>
</feature>
<dbReference type="SUPFAM" id="SSF109854">
    <property type="entry name" value="DinB/YfiT-like putative metalloenzymes"/>
    <property type="match status" value="1"/>
</dbReference>
<dbReference type="InterPro" id="IPR007837">
    <property type="entry name" value="DinB"/>
</dbReference>
<feature type="binding site" evidence="3">
    <location>
        <position position="136"/>
    </location>
    <ligand>
        <name>a divalent metal cation</name>
        <dbReference type="ChEBI" id="CHEBI:60240"/>
    </ligand>
</feature>
<reference evidence="4 5" key="1">
    <citation type="submission" date="2017-07" db="EMBL/GenBank/DDBJ databases">
        <title>Genome sequencing and assembly of Paenibacillus rigui.</title>
        <authorList>
            <person name="Mayilraj S."/>
        </authorList>
    </citation>
    <scope>NUCLEOTIDE SEQUENCE [LARGE SCALE GENOMIC DNA]</scope>
    <source>
        <strain evidence="4 5">JCM 16352</strain>
    </source>
</reference>
<dbReference type="Proteomes" id="UP000215509">
    <property type="component" value="Unassembled WGS sequence"/>
</dbReference>
<evidence type="ECO:0000256" key="2">
    <source>
        <dbReference type="ARBA" id="ARBA00022723"/>
    </source>
</evidence>
<dbReference type="Pfam" id="PF05163">
    <property type="entry name" value="DinB"/>
    <property type="match status" value="1"/>
</dbReference>
<dbReference type="Gene3D" id="1.20.120.450">
    <property type="entry name" value="dinb family like domain"/>
    <property type="match status" value="1"/>
</dbReference>
<gene>
    <name evidence="4" type="ORF">CF651_14070</name>
</gene>
<name>A0A229UQN2_9BACL</name>
<sequence length="162" mass="19110">MSGVLEIRNHLLEELELAVRTSEGLIRRIQQEQWDYRPQDNMRTLLELVHHLVMIPASDLAILQEKPQPEVEKLETSLADVRDTAALAEQFRRNFEAAKHYFESLSEEELLHKSTKAFYLEHGAVQSKWLIEIVTHTFHHRSQLYNYLKQLGHDLNFFVLYS</sequence>
<dbReference type="RefSeq" id="WP_094015529.1">
    <property type="nucleotide sequence ID" value="NZ_NMQW01000019.1"/>
</dbReference>
<proteinExistence type="inferred from homology"/>
<comment type="caution">
    <text evidence="4">The sequence shown here is derived from an EMBL/GenBank/DDBJ whole genome shotgun (WGS) entry which is preliminary data.</text>
</comment>
<dbReference type="EMBL" id="NMQW01000019">
    <property type="protein sequence ID" value="OXM85724.1"/>
    <property type="molecule type" value="Genomic_DNA"/>
</dbReference>
<dbReference type="OrthoDB" id="2427314at2"/>
<keyword evidence="5" id="KW-1185">Reference proteome</keyword>